<organism evidence="5 6">
    <name type="scientific">Symbiodinium microadriaticum</name>
    <name type="common">Dinoflagellate</name>
    <name type="synonym">Zooxanthella microadriatica</name>
    <dbReference type="NCBI Taxonomy" id="2951"/>
    <lineage>
        <taxon>Eukaryota</taxon>
        <taxon>Sar</taxon>
        <taxon>Alveolata</taxon>
        <taxon>Dinophyceae</taxon>
        <taxon>Suessiales</taxon>
        <taxon>Symbiodiniaceae</taxon>
        <taxon>Symbiodinium</taxon>
    </lineage>
</organism>
<dbReference type="GO" id="GO:0005743">
    <property type="term" value="C:mitochondrial inner membrane"/>
    <property type="evidence" value="ECO:0007669"/>
    <property type="project" value="TreeGrafter"/>
</dbReference>
<accession>A0A1Q9EWK0</accession>
<evidence type="ECO:0000256" key="2">
    <source>
        <dbReference type="ARBA" id="ARBA00022692"/>
    </source>
</evidence>
<dbReference type="PANTHER" id="PTHR12428">
    <property type="entry name" value="OXA1"/>
    <property type="match status" value="1"/>
</dbReference>
<keyword evidence="6" id="KW-1185">Reference proteome</keyword>
<dbReference type="PANTHER" id="PTHR12428:SF65">
    <property type="entry name" value="CYTOCHROME C OXIDASE ASSEMBLY PROTEIN COX18, MITOCHONDRIAL"/>
    <property type="match status" value="1"/>
</dbReference>
<evidence type="ECO:0000313" key="5">
    <source>
        <dbReference type="EMBL" id="OLQ11755.1"/>
    </source>
</evidence>
<reference evidence="5 6" key="1">
    <citation type="submission" date="2016-02" db="EMBL/GenBank/DDBJ databases">
        <title>Genome analysis of coral dinoflagellate symbionts highlights evolutionary adaptations to a symbiotic lifestyle.</title>
        <authorList>
            <person name="Aranda M."/>
            <person name="Li Y."/>
            <person name="Liew Y.J."/>
            <person name="Baumgarten S."/>
            <person name="Simakov O."/>
            <person name="Wilson M."/>
            <person name="Piel J."/>
            <person name="Ashoor H."/>
            <person name="Bougouffa S."/>
            <person name="Bajic V.B."/>
            <person name="Ryu T."/>
            <person name="Ravasi T."/>
            <person name="Bayer T."/>
            <person name="Micklem G."/>
            <person name="Kim H."/>
            <person name="Bhak J."/>
            <person name="Lajeunesse T.C."/>
            <person name="Voolstra C.R."/>
        </authorList>
    </citation>
    <scope>NUCLEOTIDE SEQUENCE [LARGE SCALE GENOMIC DNA]</scope>
    <source>
        <strain evidence="5 6">CCMP2467</strain>
    </source>
</reference>
<sequence>MLRPACRESQPGRVERGIEITQSVGFKGQGPPADRFDAKGFSGKKGPVSSGFKGAPPAGIQQPPPPVNKGGEKGKRRGARYSTANLGWRTPEVASPLPSISMSLSRGRRPLSRALRLWGFQRGFAAAPPAGAEEEVLRALRAAAADAGVNPLDLYQPWLLMDVLQQSLLLLHSATGDAGAAVVAAALLTRLATAPWNLTSLRRRCDALVLMPVYMNLAKSYSEAQSRRGGRSESTVGGAAGAAKAEKAEADLQKATERFQAFTQETGFNPVQGLGYQVGVVLPIGLTYFGALYGIMNHPDSFRSFVTSPSLWLDSLVLPDPYGVLPCLSALALLANAELNANPPQRGQEETAEYFKMVMRGALLTWVPWTASSLPAATFLFIATNGFYTAGITWYYRKYCWVPPKPSMSWKKR</sequence>
<dbReference type="InterPro" id="IPR001708">
    <property type="entry name" value="YidC/ALB3/OXA1/COX18"/>
</dbReference>
<gene>
    <name evidence="5" type="primary">OXA1</name>
    <name evidence="5" type="ORF">AK812_SmicGene4356</name>
</gene>
<evidence type="ECO:0000256" key="4">
    <source>
        <dbReference type="ARBA" id="ARBA00023136"/>
    </source>
</evidence>
<keyword evidence="2" id="KW-0812">Transmembrane</keyword>
<comment type="caution">
    <text evidence="5">The sequence shown here is derived from an EMBL/GenBank/DDBJ whole genome shotgun (WGS) entry which is preliminary data.</text>
</comment>
<dbReference type="AlphaFoldDB" id="A0A1Q9EWK0"/>
<keyword evidence="3" id="KW-1133">Transmembrane helix</keyword>
<dbReference type="GO" id="GO:0032977">
    <property type="term" value="F:membrane insertase activity"/>
    <property type="evidence" value="ECO:0007669"/>
    <property type="project" value="InterPro"/>
</dbReference>
<dbReference type="EMBL" id="LSRX01000054">
    <property type="protein sequence ID" value="OLQ11755.1"/>
    <property type="molecule type" value="Genomic_DNA"/>
</dbReference>
<name>A0A1Q9EWK0_SYMMI</name>
<keyword evidence="4" id="KW-0472">Membrane</keyword>
<dbReference type="Proteomes" id="UP000186817">
    <property type="component" value="Unassembled WGS sequence"/>
</dbReference>
<dbReference type="OrthoDB" id="437923at2759"/>
<evidence type="ECO:0000256" key="3">
    <source>
        <dbReference type="ARBA" id="ARBA00022989"/>
    </source>
</evidence>
<dbReference type="GO" id="GO:0032979">
    <property type="term" value="P:protein insertion into mitochondrial inner membrane from matrix"/>
    <property type="evidence" value="ECO:0007669"/>
    <property type="project" value="TreeGrafter"/>
</dbReference>
<protein>
    <submittedName>
        <fullName evidence="5">Mitochondrial inner membrane protein OXA1</fullName>
    </submittedName>
</protein>
<evidence type="ECO:0000313" key="6">
    <source>
        <dbReference type="Proteomes" id="UP000186817"/>
    </source>
</evidence>
<proteinExistence type="predicted"/>
<evidence type="ECO:0000256" key="1">
    <source>
        <dbReference type="ARBA" id="ARBA00004141"/>
    </source>
</evidence>
<comment type="subcellular location">
    <subcellularLocation>
        <location evidence="1">Membrane</location>
        <topology evidence="1">Multi-pass membrane protein</topology>
    </subcellularLocation>
</comment>